<dbReference type="EMBL" id="BKBW01000019">
    <property type="protein sequence ID" value="GEQ77826.1"/>
    <property type="molecule type" value="Genomic_DNA"/>
</dbReference>
<gene>
    <name evidence="3" type="ORF">CTTA_4831</name>
</gene>
<proteinExistence type="predicted"/>
<feature type="region of interest" description="Disordered" evidence="2">
    <location>
        <begin position="1"/>
        <end position="73"/>
    </location>
</feature>
<evidence type="ECO:0000313" key="4">
    <source>
        <dbReference type="Proteomes" id="UP000323105"/>
    </source>
</evidence>
<feature type="compositionally biased region" description="Polar residues" evidence="2">
    <location>
        <begin position="1"/>
        <end position="45"/>
    </location>
</feature>
<dbReference type="Proteomes" id="UP000323105">
    <property type="component" value="Unassembled WGS sequence"/>
</dbReference>
<organism evidence="3 4">
    <name type="scientific">Comamonas testosteroni</name>
    <name type="common">Pseudomonas testosteroni</name>
    <dbReference type="NCBI Taxonomy" id="285"/>
    <lineage>
        <taxon>Bacteria</taxon>
        <taxon>Pseudomonadati</taxon>
        <taxon>Pseudomonadota</taxon>
        <taxon>Betaproteobacteria</taxon>
        <taxon>Burkholderiales</taxon>
        <taxon>Comamonadaceae</taxon>
        <taxon>Comamonas</taxon>
    </lineage>
</organism>
<protein>
    <submittedName>
        <fullName evidence="3">Uncharacterized protein</fullName>
    </submittedName>
</protein>
<dbReference type="InterPro" id="IPR013762">
    <property type="entry name" value="Integrase-like_cat_sf"/>
</dbReference>
<dbReference type="GO" id="GO:0015074">
    <property type="term" value="P:DNA integration"/>
    <property type="evidence" value="ECO:0007669"/>
    <property type="project" value="InterPro"/>
</dbReference>
<dbReference type="GO" id="GO:0006310">
    <property type="term" value="P:DNA recombination"/>
    <property type="evidence" value="ECO:0007669"/>
    <property type="project" value="UniProtKB-KW"/>
</dbReference>
<reference evidence="3 4" key="1">
    <citation type="journal article" date="2019" name="Microbiol. Resour. Announc.">
        <title>Draft Genome Sequence of Comamonas testosteroni TA441, a Bacterium That Has a Cryptic Phenol Degradation Gene Cluster.</title>
        <authorList>
            <person name="Arai H."/>
            <person name="Ishii M."/>
        </authorList>
    </citation>
    <scope>NUCLEOTIDE SEQUENCE [LARGE SCALE GENOMIC DNA]</scope>
    <source>
        <strain evidence="3 4">TA441</strain>
    </source>
</reference>
<accession>A0A5A7MJC1</accession>
<feature type="region of interest" description="Disordered" evidence="2">
    <location>
        <begin position="221"/>
        <end position="247"/>
    </location>
</feature>
<dbReference type="SUPFAM" id="SSF56349">
    <property type="entry name" value="DNA breaking-rejoining enzymes"/>
    <property type="match status" value="1"/>
</dbReference>
<feature type="region of interest" description="Disordered" evidence="2">
    <location>
        <begin position="602"/>
        <end position="625"/>
    </location>
</feature>
<feature type="compositionally biased region" description="Basic and acidic residues" evidence="2">
    <location>
        <begin position="616"/>
        <end position="625"/>
    </location>
</feature>
<dbReference type="GO" id="GO:0003677">
    <property type="term" value="F:DNA binding"/>
    <property type="evidence" value="ECO:0007669"/>
    <property type="project" value="InterPro"/>
</dbReference>
<name>A0A5A7MJC1_COMTE</name>
<keyword evidence="1" id="KW-0233">DNA recombination</keyword>
<evidence type="ECO:0000313" key="3">
    <source>
        <dbReference type="EMBL" id="GEQ77826.1"/>
    </source>
</evidence>
<evidence type="ECO:0000256" key="2">
    <source>
        <dbReference type="SAM" id="MobiDB-lite"/>
    </source>
</evidence>
<sequence length="625" mass="69577">MNSNTLPKQSAQPSVDEPTSITKRPSENDTVFTLPNPAGQPSSNLPERALPEGSVMWDGPEPLGEGARSAVPRIPPMETINPAQGVTDPLLAMPATASGAAFATADTQPLQPDISQSVQQPASTTRLLNTPPTHGVIESDVNERRVDEKLACANDDIFANDIDALHARQYAALAMIHHPGLGKWSDHLLQKAQGLLDSGRAEDPDIQAFEALLGATTMRPKPAATHEDQGNAGSEERIEEPSVDDRPISEKECQEAFGIIQSVRSVIKEIAETRALRKDTQPGTATLADYQKRINYLEPLFEHTLSQGSQMPWTDTFDMLNVARSTFFQYRSAVKWQSSSRLQTLLTEQDRFQRSLGHSRAWYRAVKTLQEALWEHQEICALSYDEDRGQEHWPPSRLKKEHTGKSKKLALKKLPDGWQERFDFFNEQSPTYRYAGVLLRFCGLRPAELERGVQVQWTAQGVQVRIEGAKVRDTAGQPWRSFLLNLAMLPAWFVDELKRQGQMHISANSDSMRSHLGRLSTAVLNPEQRKNGCQENLSAYLFRHALVTQMRESGWESDEIAAAIGESSAETTRLYGLRVRGGKKPKVPIAMEKNSVAAARAVKSADTQGLQKWKNRKPEKLTKLG</sequence>
<dbReference type="Gene3D" id="1.10.443.10">
    <property type="entry name" value="Intergrase catalytic core"/>
    <property type="match status" value="1"/>
</dbReference>
<dbReference type="AlphaFoldDB" id="A0A5A7MJC1"/>
<evidence type="ECO:0000256" key="1">
    <source>
        <dbReference type="ARBA" id="ARBA00023172"/>
    </source>
</evidence>
<comment type="caution">
    <text evidence="3">The sequence shown here is derived from an EMBL/GenBank/DDBJ whole genome shotgun (WGS) entry which is preliminary data.</text>
</comment>
<feature type="compositionally biased region" description="Basic and acidic residues" evidence="2">
    <location>
        <begin position="224"/>
        <end position="247"/>
    </location>
</feature>
<dbReference type="InterPro" id="IPR011010">
    <property type="entry name" value="DNA_brk_join_enz"/>
</dbReference>